<evidence type="ECO:0000313" key="2">
    <source>
        <dbReference type="Proteomes" id="UP000789759"/>
    </source>
</evidence>
<dbReference type="Proteomes" id="UP000789759">
    <property type="component" value="Unassembled WGS sequence"/>
</dbReference>
<protein>
    <submittedName>
        <fullName evidence="1">2026_t:CDS:1</fullName>
    </submittedName>
</protein>
<name>A0A9N9FQQ9_9GLOM</name>
<organism evidence="1 2">
    <name type="scientific">Cetraspora pellucida</name>
    <dbReference type="NCBI Taxonomy" id="1433469"/>
    <lineage>
        <taxon>Eukaryota</taxon>
        <taxon>Fungi</taxon>
        <taxon>Fungi incertae sedis</taxon>
        <taxon>Mucoromycota</taxon>
        <taxon>Glomeromycotina</taxon>
        <taxon>Glomeromycetes</taxon>
        <taxon>Diversisporales</taxon>
        <taxon>Gigasporaceae</taxon>
        <taxon>Cetraspora</taxon>
    </lineage>
</organism>
<comment type="caution">
    <text evidence="1">The sequence shown here is derived from an EMBL/GenBank/DDBJ whole genome shotgun (WGS) entry which is preliminary data.</text>
</comment>
<dbReference type="EMBL" id="CAJVQA010002688">
    <property type="protein sequence ID" value="CAG8554993.1"/>
    <property type="molecule type" value="Genomic_DNA"/>
</dbReference>
<gene>
    <name evidence="1" type="ORF">CPELLU_LOCUS4933</name>
</gene>
<dbReference type="AlphaFoldDB" id="A0A9N9FQQ9"/>
<reference evidence="1" key="1">
    <citation type="submission" date="2021-06" db="EMBL/GenBank/DDBJ databases">
        <authorList>
            <person name="Kallberg Y."/>
            <person name="Tangrot J."/>
            <person name="Rosling A."/>
        </authorList>
    </citation>
    <scope>NUCLEOTIDE SEQUENCE</scope>
    <source>
        <strain evidence="1">FL966</strain>
    </source>
</reference>
<evidence type="ECO:0000313" key="1">
    <source>
        <dbReference type="EMBL" id="CAG8554993.1"/>
    </source>
</evidence>
<accession>A0A9N9FQQ9</accession>
<keyword evidence="2" id="KW-1185">Reference proteome</keyword>
<dbReference type="OrthoDB" id="2346010at2759"/>
<sequence>MPRSDIDEILVKTLHKFKNILIQQIYYQLPLNFTKMRRKVYKCRFHGKSAYSTLTQILENSKWGQKCYDQN</sequence>
<proteinExistence type="predicted"/>